<dbReference type="EMBL" id="BK032693">
    <property type="protein sequence ID" value="DAF55554.1"/>
    <property type="molecule type" value="Genomic_DNA"/>
</dbReference>
<sequence>MENGILTNNPRISDLISRLEELKAEHGDLPITHKPLRGGVVFADVMGFKVAYIRPKEKRERTCAYRIGAAQEGDLKVVKF</sequence>
<protein>
    <submittedName>
        <fullName evidence="1">Uncharacterized protein</fullName>
    </submittedName>
</protein>
<name>A0A8S5SYD2_9CAUD</name>
<accession>A0A8S5SYD2</accession>
<reference evidence="1" key="1">
    <citation type="journal article" date="2021" name="Proc. Natl. Acad. Sci. U.S.A.">
        <title>A Catalog of Tens of Thousands of Viruses from Human Metagenomes Reveals Hidden Associations with Chronic Diseases.</title>
        <authorList>
            <person name="Tisza M.J."/>
            <person name="Buck C.B."/>
        </authorList>
    </citation>
    <scope>NUCLEOTIDE SEQUENCE</scope>
    <source>
        <strain evidence="1">CtLYp5</strain>
    </source>
</reference>
<evidence type="ECO:0000313" key="1">
    <source>
        <dbReference type="EMBL" id="DAF55554.1"/>
    </source>
</evidence>
<proteinExistence type="predicted"/>
<organism evidence="1">
    <name type="scientific">Myoviridae sp. ctLYp5</name>
    <dbReference type="NCBI Taxonomy" id="2827680"/>
    <lineage>
        <taxon>Viruses</taxon>
        <taxon>Duplodnaviria</taxon>
        <taxon>Heunggongvirae</taxon>
        <taxon>Uroviricota</taxon>
        <taxon>Caudoviricetes</taxon>
    </lineage>
</organism>